<keyword evidence="2 7" id="KW-0349">Heme</keyword>
<organism evidence="10 11">
    <name type="scientific">Thalictrum thalictroides</name>
    <name type="common">Rue-anemone</name>
    <name type="synonym">Anemone thalictroides</name>
    <dbReference type="NCBI Taxonomy" id="46969"/>
    <lineage>
        <taxon>Eukaryota</taxon>
        <taxon>Viridiplantae</taxon>
        <taxon>Streptophyta</taxon>
        <taxon>Embryophyta</taxon>
        <taxon>Tracheophyta</taxon>
        <taxon>Spermatophyta</taxon>
        <taxon>Magnoliopsida</taxon>
        <taxon>Ranunculales</taxon>
        <taxon>Ranunculaceae</taxon>
        <taxon>Thalictroideae</taxon>
        <taxon>Thalictrum</taxon>
    </lineage>
</organism>
<feature type="binding site" description="axial binding residue" evidence="7">
    <location>
        <position position="457"/>
    </location>
    <ligand>
        <name>heme</name>
        <dbReference type="ChEBI" id="CHEBI:30413"/>
    </ligand>
    <ligandPart>
        <name>Fe</name>
        <dbReference type="ChEBI" id="CHEBI:18248"/>
    </ligandPart>
</feature>
<evidence type="ECO:0000313" key="10">
    <source>
        <dbReference type="EMBL" id="KAF5206256.1"/>
    </source>
</evidence>
<dbReference type="InterPro" id="IPR001128">
    <property type="entry name" value="Cyt_P450"/>
</dbReference>
<dbReference type="Pfam" id="PF00067">
    <property type="entry name" value="p450"/>
    <property type="match status" value="1"/>
</dbReference>
<dbReference type="PANTHER" id="PTHR47947:SF13">
    <property type="entry name" value="CYTOCHROME P450, FAMILY 81, SUBFAMILY K, POLYPEPTIDE 1-RELATED"/>
    <property type="match status" value="1"/>
</dbReference>
<dbReference type="FunFam" id="1.10.630.10:FF:000081">
    <property type="entry name" value="Cytochrome P450 CYP81N5"/>
    <property type="match status" value="1"/>
</dbReference>
<dbReference type="InterPro" id="IPR017972">
    <property type="entry name" value="Cyt_P450_CS"/>
</dbReference>
<keyword evidence="11" id="KW-1185">Reference proteome</keyword>
<keyword evidence="3 7" id="KW-0479">Metal-binding</keyword>
<name>A0A7J6X8Y4_THATH</name>
<evidence type="ECO:0000256" key="1">
    <source>
        <dbReference type="ARBA" id="ARBA00010617"/>
    </source>
</evidence>
<dbReference type="InterPro" id="IPR036396">
    <property type="entry name" value="Cyt_P450_sf"/>
</dbReference>
<proteinExistence type="inferred from homology"/>
<evidence type="ECO:0000256" key="9">
    <source>
        <dbReference type="SAM" id="MobiDB-lite"/>
    </source>
</evidence>
<dbReference type="PANTHER" id="PTHR47947">
    <property type="entry name" value="CYTOCHROME P450 82C3-RELATED"/>
    <property type="match status" value="1"/>
</dbReference>
<dbReference type="SUPFAM" id="SSF48264">
    <property type="entry name" value="Cytochrome P450"/>
    <property type="match status" value="1"/>
</dbReference>
<evidence type="ECO:0000256" key="2">
    <source>
        <dbReference type="ARBA" id="ARBA00022617"/>
    </source>
</evidence>
<comment type="caution">
    <text evidence="10">The sequence shown here is derived from an EMBL/GenBank/DDBJ whole genome shotgun (WGS) entry which is preliminary data.</text>
</comment>
<protein>
    <submittedName>
        <fullName evidence="10">Cytochrome p450</fullName>
    </submittedName>
</protein>
<sequence length="524" mass="60175">MGIQYLVVLILVVLFIFNKLLHTKYQQKNLPPSPPSLPIIGHLHLLKQPIHITIAKLLRIYGPILFIRFGARPVLVLSSPAAIKECFTKNDIIFANRPRLLAGKHLFYNYTVFAMAPYGDLWRNLRRLTTTEIFSTTSLDVSSKVRNEEVSAVVREMYKGYSGEFMKVDLKLIFAKLTYNNLTRILGMKPFFVDDEIVNPEKGRDTMNELESLFVVNGIVAIGDLFPSLKWIDHWRVEKIMLKLFKKRDKFMQNMIDDVRSRRSSSSFRTSSTMEDKKDRKESKTPVDVLLSQQESEPAYYTDDILKGIILMMFDLGTETTSSTMQWAMSLLLNHPEVLDKARREIDLIVGYDRLLSESDLNKLPYLHNIINETLRMYSLGPYLPPHESSDDCTIGGYNIPKGTMLLVNQLGLHHDPTVWPEPSMFKPERFEKRMGESENENEGIKWIPFGIGRRACPGEGLARRFLGLTLGLLIQCFDWENTEGQTVDMTVKFEMNRGTLLKAKPLAAMYKPRKLLSNVLSQL</sequence>
<accession>A0A7J6X8Y4</accession>
<evidence type="ECO:0000256" key="4">
    <source>
        <dbReference type="ARBA" id="ARBA00023002"/>
    </source>
</evidence>
<dbReference type="AlphaFoldDB" id="A0A7J6X8Y4"/>
<keyword evidence="5 7" id="KW-0408">Iron</keyword>
<keyword evidence="6 8" id="KW-0503">Monooxygenase</keyword>
<evidence type="ECO:0000256" key="7">
    <source>
        <dbReference type="PIRSR" id="PIRSR602401-1"/>
    </source>
</evidence>
<dbReference type="PROSITE" id="PS00086">
    <property type="entry name" value="CYTOCHROME_P450"/>
    <property type="match status" value="1"/>
</dbReference>
<comment type="similarity">
    <text evidence="1 8">Belongs to the cytochrome P450 family.</text>
</comment>
<feature type="compositionally biased region" description="Basic and acidic residues" evidence="9">
    <location>
        <begin position="274"/>
        <end position="285"/>
    </location>
</feature>
<keyword evidence="4 8" id="KW-0560">Oxidoreductase</keyword>
<reference evidence="10 11" key="1">
    <citation type="submission" date="2020-06" db="EMBL/GenBank/DDBJ databases">
        <title>Transcriptomic and genomic resources for Thalictrum thalictroides and T. hernandezii: Facilitating candidate gene discovery in an emerging model plant lineage.</title>
        <authorList>
            <person name="Arias T."/>
            <person name="Riano-Pachon D.M."/>
            <person name="Di Stilio V.S."/>
        </authorList>
    </citation>
    <scope>NUCLEOTIDE SEQUENCE [LARGE SCALE GENOMIC DNA]</scope>
    <source>
        <strain evidence="11">cv. WT478/WT964</strain>
        <tissue evidence="10">Leaves</tissue>
    </source>
</reference>
<dbReference type="GO" id="GO:0044550">
    <property type="term" value="P:secondary metabolite biosynthetic process"/>
    <property type="evidence" value="ECO:0007669"/>
    <property type="project" value="UniProtKB-ARBA"/>
</dbReference>
<dbReference type="GO" id="GO:0004497">
    <property type="term" value="F:monooxygenase activity"/>
    <property type="evidence" value="ECO:0007669"/>
    <property type="project" value="UniProtKB-KW"/>
</dbReference>
<dbReference type="InterPro" id="IPR050651">
    <property type="entry name" value="Plant_Cytochrome_P450_Monoox"/>
</dbReference>
<dbReference type="GO" id="GO:0016705">
    <property type="term" value="F:oxidoreductase activity, acting on paired donors, with incorporation or reduction of molecular oxygen"/>
    <property type="evidence" value="ECO:0007669"/>
    <property type="project" value="InterPro"/>
</dbReference>
<dbReference type="InterPro" id="IPR002401">
    <property type="entry name" value="Cyt_P450_E_grp-I"/>
</dbReference>
<dbReference type="Proteomes" id="UP000554482">
    <property type="component" value="Unassembled WGS sequence"/>
</dbReference>
<evidence type="ECO:0000313" key="11">
    <source>
        <dbReference type="Proteomes" id="UP000554482"/>
    </source>
</evidence>
<dbReference type="OrthoDB" id="2789670at2759"/>
<dbReference type="EMBL" id="JABWDY010002986">
    <property type="protein sequence ID" value="KAF5206256.1"/>
    <property type="molecule type" value="Genomic_DNA"/>
</dbReference>
<dbReference type="PRINTS" id="PR00463">
    <property type="entry name" value="EP450I"/>
</dbReference>
<dbReference type="GO" id="GO:0005506">
    <property type="term" value="F:iron ion binding"/>
    <property type="evidence" value="ECO:0007669"/>
    <property type="project" value="InterPro"/>
</dbReference>
<dbReference type="GO" id="GO:0020037">
    <property type="term" value="F:heme binding"/>
    <property type="evidence" value="ECO:0007669"/>
    <property type="project" value="InterPro"/>
</dbReference>
<evidence type="ECO:0000256" key="5">
    <source>
        <dbReference type="ARBA" id="ARBA00023004"/>
    </source>
</evidence>
<dbReference type="Gene3D" id="1.10.630.10">
    <property type="entry name" value="Cytochrome P450"/>
    <property type="match status" value="1"/>
</dbReference>
<feature type="compositionally biased region" description="Low complexity" evidence="9">
    <location>
        <begin position="264"/>
        <end position="273"/>
    </location>
</feature>
<dbReference type="PRINTS" id="PR00385">
    <property type="entry name" value="P450"/>
</dbReference>
<evidence type="ECO:0000256" key="8">
    <source>
        <dbReference type="RuleBase" id="RU000461"/>
    </source>
</evidence>
<gene>
    <name evidence="10" type="ORF">FRX31_004158</name>
</gene>
<evidence type="ECO:0000256" key="3">
    <source>
        <dbReference type="ARBA" id="ARBA00022723"/>
    </source>
</evidence>
<comment type="cofactor">
    <cofactor evidence="7">
        <name>heme</name>
        <dbReference type="ChEBI" id="CHEBI:30413"/>
    </cofactor>
</comment>
<evidence type="ECO:0000256" key="6">
    <source>
        <dbReference type="ARBA" id="ARBA00023033"/>
    </source>
</evidence>
<feature type="region of interest" description="Disordered" evidence="9">
    <location>
        <begin position="262"/>
        <end position="289"/>
    </location>
</feature>